<dbReference type="GO" id="GO:0006310">
    <property type="term" value="P:DNA recombination"/>
    <property type="evidence" value="ECO:0007669"/>
    <property type="project" value="InterPro"/>
</dbReference>
<dbReference type="SUPFAM" id="SSF57863">
    <property type="entry name" value="ArfGap/RecO-like zinc finger"/>
    <property type="match status" value="1"/>
</dbReference>
<name>A0A558D6W5_9GAMM</name>
<dbReference type="EMBL" id="VMRY01000019">
    <property type="protein sequence ID" value="TVT56746.1"/>
    <property type="molecule type" value="Genomic_DNA"/>
</dbReference>
<dbReference type="GO" id="GO:0043590">
    <property type="term" value="C:bacterial nucleoid"/>
    <property type="evidence" value="ECO:0007669"/>
    <property type="project" value="TreeGrafter"/>
</dbReference>
<organism evidence="1 2">
    <name type="scientific">Sedimenticola thiotaurini</name>
    <dbReference type="NCBI Taxonomy" id="1543721"/>
    <lineage>
        <taxon>Bacteria</taxon>
        <taxon>Pseudomonadati</taxon>
        <taxon>Pseudomonadota</taxon>
        <taxon>Gammaproteobacteria</taxon>
        <taxon>Chromatiales</taxon>
        <taxon>Sedimenticolaceae</taxon>
        <taxon>Sedimenticola</taxon>
    </lineage>
</organism>
<dbReference type="Gene3D" id="1.20.1440.120">
    <property type="entry name" value="Recombination protein O, C-terminal domain"/>
    <property type="match status" value="1"/>
</dbReference>
<gene>
    <name evidence="1" type="primary">recO</name>
    <name evidence="1" type="ORF">FHK82_06915</name>
</gene>
<dbReference type="PANTHER" id="PTHR33991">
    <property type="entry name" value="DNA REPAIR PROTEIN RECO"/>
    <property type="match status" value="1"/>
</dbReference>
<evidence type="ECO:0000313" key="1">
    <source>
        <dbReference type="EMBL" id="TVT56746.1"/>
    </source>
</evidence>
<dbReference type="Proteomes" id="UP000317355">
    <property type="component" value="Unassembled WGS sequence"/>
</dbReference>
<dbReference type="AlphaFoldDB" id="A0A558D6W5"/>
<evidence type="ECO:0000313" key="2">
    <source>
        <dbReference type="Proteomes" id="UP000317355"/>
    </source>
</evidence>
<dbReference type="InterPro" id="IPR042242">
    <property type="entry name" value="RecO_C"/>
</dbReference>
<sequence>GKSLYCGFYLNELMMRLLQRNDPHERLFHLYANQLARLAEKGIDEAELRYFELDLLNELGYGVDLELDVAGQCHIDPAGCYQFLQEKGLVPSSVDNEHAISGQTLLSLQSRTLSLPEQLREARKLLRTILGYYLGDKPLKSRELFRFSSQPSQR</sequence>
<dbReference type="InterPro" id="IPR003717">
    <property type="entry name" value="RecO"/>
</dbReference>
<reference evidence="1 2" key="1">
    <citation type="submission" date="2019-07" db="EMBL/GenBank/DDBJ databases">
        <title>The pathways for chlorine oxyanion respiration interact through the shared metabolite chlorate.</title>
        <authorList>
            <person name="Barnum T.P."/>
            <person name="Cheng Y."/>
            <person name="Hill K.A."/>
            <person name="Lucas L.N."/>
            <person name="Carlson H.K."/>
            <person name="Coates J.D."/>
        </authorList>
    </citation>
    <scope>NUCLEOTIDE SEQUENCE [LARGE SCALE GENOMIC DNA]</scope>
    <source>
        <strain evidence="1">BK-3</strain>
    </source>
</reference>
<comment type="caution">
    <text evidence="1">The sequence shown here is derived from an EMBL/GenBank/DDBJ whole genome shotgun (WGS) entry which is preliminary data.</text>
</comment>
<dbReference type="Pfam" id="PF02565">
    <property type="entry name" value="RecO_C"/>
    <property type="match status" value="1"/>
</dbReference>
<dbReference type="InterPro" id="IPR037278">
    <property type="entry name" value="ARFGAP/RecO"/>
</dbReference>
<dbReference type="NCBIfam" id="TIGR00613">
    <property type="entry name" value="reco"/>
    <property type="match status" value="1"/>
</dbReference>
<feature type="non-terminal residue" evidence="1">
    <location>
        <position position="1"/>
    </location>
</feature>
<dbReference type="GO" id="GO:0006302">
    <property type="term" value="P:double-strand break repair"/>
    <property type="evidence" value="ECO:0007669"/>
    <property type="project" value="TreeGrafter"/>
</dbReference>
<protein>
    <submittedName>
        <fullName evidence="1">DNA repair protein RecO</fullName>
    </submittedName>
</protein>
<accession>A0A558D6W5</accession>
<dbReference type="PANTHER" id="PTHR33991:SF1">
    <property type="entry name" value="DNA REPAIR PROTEIN RECO"/>
    <property type="match status" value="1"/>
</dbReference>
<proteinExistence type="predicted"/>